<sequence length="137" mass="17148">MSKFIRRLNYFTIYKFFNFFIQMLLFFHRIVNFISFTRFFTTAACFQFLRIDFFQIFYKLKGLHLVFISSKFFKLFLYIIYIFQTQFFASFIIFYYIFIYQITFVSQFTCLGHFWRGKVKIVHYIQICLLLLFQRDC</sequence>
<evidence type="ECO:0000313" key="3">
    <source>
        <dbReference type="Proteomes" id="UP000008983"/>
    </source>
</evidence>
<evidence type="ECO:0008006" key="4">
    <source>
        <dbReference type="Google" id="ProtNLM"/>
    </source>
</evidence>
<keyword evidence="1" id="KW-0812">Transmembrane</keyword>
<dbReference type="RefSeq" id="XP_004030705.1">
    <property type="nucleotide sequence ID" value="XM_004030657.1"/>
</dbReference>
<dbReference type="AlphaFoldDB" id="G0QZ86"/>
<accession>G0QZ86</accession>
<dbReference type="Proteomes" id="UP000008983">
    <property type="component" value="Unassembled WGS sequence"/>
</dbReference>
<dbReference type="EMBL" id="GL984141">
    <property type="protein sequence ID" value="EGR29469.1"/>
    <property type="molecule type" value="Genomic_DNA"/>
</dbReference>
<dbReference type="InParanoid" id="G0QZ86"/>
<keyword evidence="1" id="KW-0472">Membrane</keyword>
<organism evidence="2 3">
    <name type="scientific">Ichthyophthirius multifiliis</name>
    <name type="common">White spot disease agent</name>
    <name type="synonym">Ich</name>
    <dbReference type="NCBI Taxonomy" id="5932"/>
    <lineage>
        <taxon>Eukaryota</taxon>
        <taxon>Sar</taxon>
        <taxon>Alveolata</taxon>
        <taxon>Ciliophora</taxon>
        <taxon>Intramacronucleata</taxon>
        <taxon>Oligohymenophorea</taxon>
        <taxon>Hymenostomatida</taxon>
        <taxon>Ophryoglenina</taxon>
        <taxon>Ichthyophthirius</taxon>
    </lineage>
</organism>
<gene>
    <name evidence="2" type="ORF">IMG5_155110</name>
</gene>
<evidence type="ECO:0000313" key="2">
    <source>
        <dbReference type="EMBL" id="EGR29469.1"/>
    </source>
</evidence>
<protein>
    <recommendedName>
        <fullName evidence="4">Transmembrane protein</fullName>
    </recommendedName>
</protein>
<name>G0QZ86_ICHMU</name>
<feature type="transmembrane region" description="Helical" evidence="1">
    <location>
        <begin position="12"/>
        <end position="30"/>
    </location>
</feature>
<keyword evidence="1" id="KW-1133">Transmembrane helix</keyword>
<proteinExistence type="predicted"/>
<reference evidence="2 3" key="1">
    <citation type="submission" date="2011-07" db="EMBL/GenBank/DDBJ databases">
        <authorList>
            <person name="Coyne R."/>
            <person name="Brami D."/>
            <person name="Johnson J."/>
            <person name="Hostetler J."/>
            <person name="Hannick L."/>
            <person name="Clark T."/>
            <person name="Cassidy-Hanley D."/>
            <person name="Inman J."/>
        </authorList>
    </citation>
    <scope>NUCLEOTIDE SEQUENCE [LARGE SCALE GENOMIC DNA]</scope>
    <source>
        <strain evidence="2 3">G5</strain>
    </source>
</reference>
<evidence type="ECO:0000256" key="1">
    <source>
        <dbReference type="SAM" id="Phobius"/>
    </source>
</evidence>
<dbReference type="GeneID" id="14905570"/>
<keyword evidence="3" id="KW-1185">Reference proteome</keyword>